<proteinExistence type="predicted"/>
<evidence type="ECO:0000256" key="5">
    <source>
        <dbReference type="ARBA" id="ARBA00023136"/>
    </source>
</evidence>
<name>A0AAW5IH12_9BACT</name>
<feature type="transmembrane region" description="Helical" evidence="6">
    <location>
        <begin position="408"/>
        <end position="424"/>
    </location>
</feature>
<feature type="transmembrane region" description="Helical" evidence="6">
    <location>
        <begin position="445"/>
        <end position="468"/>
    </location>
</feature>
<feature type="transmembrane region" description="Helical" evidence="6">
    <location>
        <begin position="193"/>
        <end position="213"/>
    </location>
</feature>
<evidence type="ECO:0000256" key="4">
    <source>
        <dbReference type="ARBA" id="ARBA00022989"/>
    </source>
</evidence>
<keyword evidence="4 6" id="KW-1133">Transmembrane helix</keyword>
<gene>
    <name evidence="7" type="ORF">NNC64_04535</name>
</gene>
<feature type="transmembrane region" description="Helical" evidence="6">
    <location>
        <begin position="257"/>
        <end position="278"/>
    </location>
</feature>
<feature type="transmembrane region" description="Helical" evidence="6">
    <location>
        <begin position="234"/>
        <end position="251"/>
    </location>
</feature>
<evidence type="ECO:0000313" key="8">
    <source>
        <dbReference type="Proteomes" id="UP001205531"/>
    </source>
</evidence>
<dbReference type="InterPro" id="IPR050833">
    <property type="entry name" value="Poly_Biosynth_Transport"/>
</dbReference>
<accession>A0AAW5IH12</accession>
<feature type="transmembrane region" description="Helical" evidence="6">
    <location>
        <begin position="12"/>
        <end position="35"/>
    </location>
</feature>
<organism evidence="7 8">
    <name type="scientific">Segatella copri</name>
    <dbReference type="NCBI Taxonomy" id="165179"/>
    <lineage>
        <taxon>Bacteria</taxon>
        <taxon>Pseudomonadati</taxon>
        <taxon>Bacteroidota</taxon>
        <taxon>Bacteroidia</taxon>
        <taxon>Bacteroidales</taxon>
        <taxon>Prevotellaceae</taxon>
        <taxon>Segatella</taxon>
    </lineage>
</organism>
<evidence type="ECO:0000313" key="7">
    <source>
        <dbReference type="EMBL" id="MCP9563837.1"/>
    </source>
</evidence>
<comment type="subcellular location">
    <subcellularLocation>
        <location evidence="1">Cell membrane</location>
        <topology evidence="1">Multi-pass membrane protein</topology>
    </subcellularLocation>
</comment>
<feature type="transmembrane region" description="Helical" evidence="6">
    <location>
        <begin position="47"/>
        <end position="70"/>
    </location>
</feature>
<dbReference type="PANTHER" id="PTHR30250">
    <property type="entry name" value="PST FAMILY PREDICTED COLANIC ACID TRANSPORTER"/>
    <property type="match status" value="1"/>
</dbReference>
<feature type="transmembrane region" description="Helical" evidence="6">
    <location>
        <begin position="474"/>
        <end position="494"/>
    </location>
</feature>
<reference evidence="7" key="1">
    <citation type="submission" date="2022-07" db="EMBL/GenBank/DDBJ databases">
        <title>Prevotella copri.</title>
        <authorList>
            <person name="Yang C."/>
        </authorList>
    </citation>
    <scope>NUCLEOTIDE SEQUENCE</scope>
    <source>
        <strain evidence="7">HF2107</strain>
    </source>
</reference>
<feature type="transmembrane region" description="Helical" evidence="6">
    <location>
        <begin position="90"/>
        <end position="113"/>
    </location>
</feature>
<keyword evidence="3 6" id="KW-0812">Transmembrane</keyword>
<feature type="transmembrane region" description="Helical" evidence="6">
    <location>
        <begin position="384"/>
        <end position="402"/>
    </location>
</feature>
<protein>
    <submittedName>
        <fullName evidence="7">Polysaccharide biosynthesis protein</fullName>
    </submittedName>
</protein>
<feature type="transmembrane region" description="Helical" evidence="6">
    <location>
        <begin position="311"/>
        <end position="329"/>
    </location>
</feature>
<evidence type="ECO:0000256" key="6">
    <source>
        <dbReference type="SAM" id="Phobius"/>
    </source>
</evidence>
<dbReference type="AlphaFoldDB" id="A0AAW5IH12"/>
<evidence type="ECO:0000256" key="2">
    <source>
        <dbReference type="ARBA" id="ARBA00022475"/>
    </source>
</evidence>
<dbReference type="GO" id="GO:0005886">
    <property type="term" value="C:plasma membrane"/>
    <property type="evidence" value="ECO:0007669"/>
    <property type="project" value="UniProtKB-SubCell"/>
</dbReference>
<keyword evidence="5 6" id="KW-0472">Membrane</keyword>
<feature type="transmembrane region" description="Helical" evidence="6">
    <location>
        <begin position="349"/>
        <end position="372"/>
    </location>
</feature>
<evidence type="ECO:0000256" key="3">
    <source>
        <dbReference type="ARBA" id="ARBA00022692"/>
    </source>
</evidence>
<dbReference type="Proteomes" id="UP001205531">
    <property type="component" value="Unassembled WGS sequence"/>
</dbReference>
<feature type="transmembrane region" description="Helical" evidence="6">
    <location>
        <begin position="163"/>
        <end position="187"/>
    </location>
</feature>
<dbReference type="RefSeq" id="WP_254951168.1">
    <property type="nucleotide sequence ID" value="NZ_JANDWY010000007.1"/>
</dbReference>
<dbReference type="PANTHER" id="PTHR30250:SF26">
    <property type="entry name" value="PSMA PROTEIN"/>
    <property type="match status" value="1"/>
</dbReference>
<evidence type="ECO:0000256" key="1">
    <source>
        <dbReference type="ARBA" id="ARBA00004651"/>
    </source>
</evidence>
<dbReference type="EMBL" id="JANDWZ010000006">
    <property type="protein sequence ID" value="MCP9563837.1"/>
    <property type="molecule type" value="Genomic_DNA"/>
</dbReference>
<sequence>MNELNHSNHSKRIATNTLVLFARMLIITIVNLYTVRWVLKGLGTEDYGIYNAVAGVVTTGTCISSVLAMATQRFYSYAIGLGEKEKLTRIFSASVNLVIVFSIITILVLELVGNWFVSTQMTIPADRLSAASWVFQFSIFSFIFTLLQIPYIGAIFSNEDMGVYALVSSVDCFIKLMIAALICMFGIDHLILYSGAMMMESGLVMVVYMLVASRKYIECRYTTKGIDKELYKELISFSGWTFYGALSGMGMTQGSIILLNIFFGPLVNAAFCIGNQLYNAINTLSNSIVVAFRPTLIKSYSCQDMLYMQQLYFYANKAILYLLCLVAMPLMLETEYVLQFWLGYSTPEIILFCRLYIIYTIVLTLHNPITIIMQATGKIRKYSLYVESLTIMNIPVCWGLFILDCPSYTIFIVMIVLCLIAHNIRLLMLRKAVPELKLRSYYKHLILPAFFILGITSMLELFLLQLPIAGFQRFGLIVISSVMVMSILIYVWGFSEAERKLLHSLIHKVVNKRQTVL</sequence>
<comment type="caution">
    <text evidence="7">The sequence shown here is derived from an EMBL/GenBank/DDBJ whole genome shotgun (WGS) entry which is preliminary data.</text>
</comment>
<keyword evidence="2" id="KW-1003">Cell membrane</keyword>
<feature type="transmembrane region" description="Helical" evidence="6">
    <location>
        <begin position="133"/>
        <end position="156"/>
    </location>
</feature>